<dbReference type="Gene3D" id="1.10.443.10">
    <property type="entry name" value="Intergrase catalytic core"/>
    <property type="match status" value="1"/>
</dbReference>
<dbReference type="InterPro" id="IPR011010">
    <property type="entry name" value="DNA_brk_join_enz"/>
</dbReference>
<dbReference type="CDD" id="cd01189">
    <property type="entry name" value="INT_ICEBs1_C_like"/>
    <property type="match status" value="1"/>
</dbReference>
<keyword evidence="2" id="KW-0238">DNA-binding</keyword>
<dbReference type="GO" id="GO:0015074">
    <property type="term" value="P:DNA integration"/>
    <property type="evidence" value="ECO:0007669"/>
    <property type="project" value="InterPro"/>
</dbReference>
<evidence type="ECO:0000256" key="2">
    <source>
        <dbReference type="ARBA" id="ARBA00023125"/>
    </source>
</evidence>
<dbReference type="EMBL" id="OCST01000001">
    <property type="protein sequence ID" value="SOE50055.1"/>
    <property type="molecule type" value="Genomic_DNA"/>
</dbReference>
<comment type="similarity">
    <text evidence="1">Belongs to the 'phage' integrase family.</text>
</comment>
<dbReference type="Proteomes" id="UP000219440">
    <property type="component" value="Unassembled WGS sequence"/>
</dbReference>
<evidence type="ECO:0000259" key="4">
    <source>
        <dbReference type="PROSITE" id="PS51898"/>
    </source>
</evidence>
<protein>
    <submittedName>
        <fullName evidence="5">Site-specific recombinase XerD</fullName>
    </submittedName>
</protein>
<evidence type="ECO:0000313" key="6">
    <source>
        <dbReference type="Proteomes" id="UP000219440"/>
    </source>
</evidence>
<sequence length="375" mass="41505">MGSIKPYETAKGRRYVVQFRRPDRTSTSKRGFRTKREAELFLASTEVRKATGEWIDASASRITIDELGEAWLRAQTHLKPSSFHVLNTAWRIHVQPVWGHRRVGEIQHSEVQDWVSLLSSRKGATVVIRAFGVLAGIIDRAVKDRRLPLNVARGVNLPRKGKKPRSYLTHDQVQNLAHEAGPRRTLVLTLAYTGIRWGEAVGLRANSLDLVRRRLLVRENAVNVAGKIIPGTPKSHESRSVPFPDFLTELLLEQCEGKAIDALVFGDGVTHLPTPTHGDGWFAGARNRAHDTDPSFPRALTLHDLRHTAASLAISAGANVKAVQRMLGHASAAMTLDTYADLFDDDLDAVAVALNDARSASIAVKMQSKTFDDEF</sequence>
<dbReference type="PANTHER" id="PTHR30349">
    <property type="entry name" value="PHAGE INTEGRASE-RELATED"/>
    <property type="match status" value="1"/>
</dbReference>
<evidence type="ECO:0000256" key="1">
    <source>
        <dbReference type="ARBA" id="ARBA00008857"/>
    </source>
</evidence>
<dbReference type="AlphaFoldDB" id="A0A2C8YI57"/>
<dbReference type="SUPFAM" id="SSF56349">
    <property type="entry name" value="DNA breaking-rejoining enzymes"/>
    <property type="match status" value="1"/>
</dbReference>
<dbReference type="Gene3D" id="1.10.150.130">
    <property type="match status" value="1"/>
</dbReference>
<name>A0A2C8YI57_9MICO</name>
<keyword evidence="6" id="KW-1185">Reference proteome</keyword>
<evidence type="ECO:0000313" key="5">
    <source>
        <dbReference type="EMBL" id="SOE50055.1"/>
    </source>
</evidence>
<dbReference type="GO" id="GO:0003677">
    <property type="term" value="F:DNA binding"/>
    <property type="evidence" value="ECO:0007669"/>
    <property type="project" value="UniProtKB-KW"/>
</dbReference>
<feature type="domain" description="Tyr recombinase" evidence="4">
    <location>
        <begin position="163"/>
        <end position="352"/>
    </location>
</feature>
<dbReference type="InterPro" id="IPR002104">
    <property type="entry name" value="Integrase_catalytic"/>
</dbReference>
<organism evidence="5 6">
    <name type="scientific">Salinibacterium xinjiangense</name>
    <dbReference type="NCBI Taxonomy" id="386302"/>
    <lineage>
        <taxon>Bacteria</taxon>
        <taxon>Bacillati</taxon>
        <taxon>Actinomycetota</taxon>
        <taxon>Actinomycetes</taxon>
        <taxon>Micrococcales</taxon>
        <taxon>Microbacteriaceae</taxon>
        <taxon>Salinibacterium</taxon>
    </lineage>
</organism>
<dbReference type="InterPro" id="IPR050090">
    <property type="entry name" value="Tyrosine_recombinase_XerCD"/>
</dbReference>
<evidence type="ECO:0000256" key="3">
    <source>
        <dbReference type="ARBA" id="ARBA00023172"/>
    </source>
</evidence>
<reference evidence="5 6" key="1">
    <citation type="submission" date="2017-09" db="EMBL/GenBank/DDBJ databases">
        <authorList>
            <person name="Ehlers B."/>
            <person name="Leendertz F.H."/>
        </authorList>
    </citation>
    <scope>NUCLEOTIDE SEQUENCE [LARGE SCALE GENOMIC DNA]</scope>
    <source>
        <strain evidence="5 6">CGMCC 1.05381</strain>
    </source>
</reference>
<dbReference type="OrthoDB" id="1822491at2"/>
<dbReference type="Pfam" id="PF00589">
    <property type="entry name" value="Phage_integrase"/>
    <property type="match status" value="1"/>
</dbReference>
<dbReference type="InterPro" id="IPR013762">
    <property type="entry name" value="Integrase-like_cat_sf"/>
</dbReference>
<dbReference type="PANTHER" id="PTHR30349:SF64">
    <property type="entry name" value="PROPHAGE INTEGRASE INTD-RELATED"/>
    <property type="match status" value="1"/>
</dbReference>
<dbReference type="RefSeq" id="WP_097059500.1">
    <property type="nucleotide sequence ID" value="NZ_BMLC01000002.1"/>
</dbReference>
<accession>A0A2C8YI57</accession>
<gene>
    <name evidence="5" type="ORF">SAMN06296378_0347</name>
</gene>
<keyword evidence="3" id="KW-0233">DNA recombination</keyword>
<dbReference type="PROSITE" id="PS51898">
    <property type="entry name" value="TYR_RECOMBINASE"/>
    <property type="match status" value="1"/>
</dbReference>
<proteinExistence type="inferred from homology"/>
<dbReference type="GO" id="GO:0006310">
    <property type="term" value="P:DNA recombination"/>
    <property type="evidence" value="ECO:0007669"/>
    <property type="project" value="UniProtKB-KW"/>
</dbReference>
<dbReference type="InterPro" id="IPR010998">
    <property type="entry name" value="Integrase_recombinase_N"/>
</dbReference>